<dbReference type="EMBL" id="CAICTM010000239">
    <property type="protein sequence ID" value="CAB9505698.1"/>
    <property type="molecule type" value="Genomic_DNA"/>
</dbReference>
<gene>
    <name evidence="2" type="ORF">SEMRO_240_G096110.1</name>
</gene>
<organism evidence="2 3">
    <name type="scientific">Seminavis robusta</name>
    <dbReference type="NCBI Taxonomy" id="568900"/>
    <lineage>
        <taxon>Eukaryota</taxon>
        <taxon>Sar</taxon>
        <taxon>Stramenopiles</taxon>
        <taxon>Ochrophyta</taxon>
        <taxon>Bacillariophyta</taxon>
        <taxon>Bacillariophyceae</taxon>
        <taxon>Bacillariophycidae</taxon>
        <taxon>Naviculales</taxon>
        <taxon>Naviculaceae</taxon>
        <taxon>Seminavis</taxon>
    </lineage>
</organism>
<proteinExistence type="predicted"/>
<accession>A0A9N8DMF6</accession>
<keyword evidence="3" id="KW-1185">Reference proteome</keyword>
<reference evidence="2" key="1">
    <citation type="submission" date="2020-06" db="EMBL/GenBank/DDBJ databases">
        <authorList>
            <consortium name="Plant Systems Biology data submission"/>
        </authorList>
    </citation>
    <scope>NUCLEOTIDE SEQUENCE</scope>
    <source>
        <strain evidence="2">D6</strain>
    </source>
</reference>
<dbReference type="OrthoDB" id="52411at2759"/>
<evidence type="ECO:0000256" key="1">
    <source>
        <dbReference type="SAM" id="MobiDB-lite"/>
    </source>
</evidence>
<comment type="caution">
    <text evidence="2">The sequence shown here is derived from an EMBL/GenBank/DDBJ whole genome shotgun (WGS) entry which is preliminary data.</text>
</comment>
<dbReference type="SUPFAM" id="SSF69118">
    <property type="entry name" value="AhpD-like"/>
    <property type="match status" value="1"/>
</dbReference>
<feature type="region of interest" description="Disordered" evidence="1">
    <location>
        <begin position="358"/>
        <end position="380"/>
    </location>
</feature>
<dbReference type="InterPro" id="IPR029032">
    <property type="entry name" value="AhpD-like"/>
</dbReference>
<protein>
    <submittedName>
        <fullName evidence="2">Uncharacterized protein</fullName>
    </submittedName>
</protein>
<evidence type="ECO:0000313" key="2">
    <source>
        <dbReference type="EMBL" id="CAB9505698.1"/>
    </source>
</evidence>
<dbReference type="AlphaFoldDB" id="A0A9N8DMF6"/>
<sequence>MASSEATRKSIRKYFGLGGLFAMGNNGPFTMHDIDPDLFPAVWSFIAEVLETEVGLNRLVVEELSVFYSKKNDCPICIMAHTLLEEAAKAVDDEDVKISSQAKAYAETVYMATTLGEPIPDTDQLVKMYPDLSETNRAEIAIVLLVYQYMNRVVRALLGEHVSTAMFGIPHPVAAVVENEKGHWLYKKVLKPFLSQGMKNKGEPGITLNLFPKEAADFELPFHLANAKLAGHERARSLARLYNLIDKLYNSKISKIVSSKVIAILDDPDNQAPRGVGTIKYWALVHMPDQVFKKQLSEKIDQRVAQVLLMVDIMPDALMGSSCWKKVRKQLGDEQTRLVVFWWALRCTLVMQAKGLTPPGDKAGTKSVTEESEESDKFYM</sequence>
<name>A0A9N8DMF6_9STRA</name>
<evidence type="ECO:0000313" key="3">
    <source>
        <dbReference type="Proteomes" id="UP001153069"/>
    </source>
</evidence>
<dbReference type="Proteomes" id="UP001153069">
    <property type="component" value="Unassembled WGS sequence"/>
</dbReference>